<evidence type="ECO:0000256" key="17">
    <source>
        <dbReference type="ARBA" id="ARBA00024514"/>
    </source>
</evidence>
<evidence type="ECO:0000256" key="23">
    <source>
        <dbReference type="ARBA" id="ARBA00032093"/>
    </source>
</evidence>
<evidence type="ECO:0000256" key="8">
    <source>
        <dbReference type="ARBA" id="ARBA00023055"/>
    </source>
</evidence>
<feature type="domain" description="SCP2" evidence="38">
    <location>
        <begin position="458"/>
        <end position="556"/>
    </location>
</feature>
<dbReference type="InterPro" id="IPR003033">
    <property type="entry name" value="SCP2_sterol-bd_dom"/>
</dbReference>
<keyword evidence="5" id="KW-0813">Transport</keyword>
<accession>A0A182QD45</accession>
<comment type="catalytic activity">
    <reaction evidence="33">
        <text>hexadecanoyl-CoA + acetyl-CoA = 3-oxooctadecanoyl-CoA + CoA</text>
        <dbReference type="Rhea" id="RHEA:35279"/>
        <dbReference type="ChEBI" id="CHEBI:57287"/>
        <dbReference type="ChEBI" id="CHEBI:57288"/>
        <dbReference type="ChEBI" id="CHEBI:57379"/>
        <dbReference type="ChEBI" id="CHEBI:71407"/>
    </reaction>
    <physiologicalReaction direction="right-to-left" evidence="33">
        <dbReference type="Rhea" id="RHEA:35281"/>
    </physiologicalReaction>
</comment>
<keyword evidence="6" id="KW-0963">Cytoplasm</keyword>
<evidence type="ECO:0000256" key="11">
    <source>
        <dbReference type="ARBA" id="ARBA00023140"/>
    </source>
</evidence>
<reference evidence="41" key="1">
    <citation type="submission" date="2014-01" db="EMBL/GenBank/DDBJ databases">
        <title>The Genome Sequence of Anopheles farauti FAR1 (V2).</title>
        <authorList>
            <consortium name="The Broad Institute Genomics Platform"/>
            <person name="Neafsey D.E."/>
            <person name="Besansky N."/>
            <person name="Howell P."/>
            <person name="Walton C."/>
            <person name="Young S.K."/>
            <person name="Zeng Q."/>
            <person name="Gargeya S."/>
            <person name="Fitzgerald M."/>
            <person name="Haas B."/>
            <person name="Abouelleil A."/>
            <person name="Allen A.W."/>
            <person name="Alvarado L."/>
            <person name="Arachchi H.M."/>
            <person name="Berlin A.M."/>
            <person name="Chapman S.B."/>
            <person name="Gainer-Dewar J."/>
            <person name="Goldberg J."/>
            <person name="Griggs A."/>
            <person name="Gujja S."/>
            <person name="Hansen M."/>
            <person name="Howarth C."/>
            <person name="Imamovic A."/>
            <person name="Ireland A."/>
            <person name="Larimer J."/>
            <person name="McCowan C."/>
            <person name="Murphy C."/>
            <person name="Pearson M."/>
            <person name="Poon T.W."/>
            <person name="Priest M."/>
            <person name="Roberts A."/>
            <person name="Saif S."/>
            <person name="Shea T."/>
            <person name="Sisk P."/>
            <person name="Sykes S."/>
            <person name="Wortman J."/>
            <person name="Nusbaum C."/>
            <person name="Birren B."/>
        </authorList>
    </citation>
    <scope>NUCLEOTIDE SEQUENCE [LARGE SCALE GENOMIC DNA]</scope>
    <source>
        <strain evidence="41">FAR1</strain>
    </source>
</reference>
<comment type="catalytic activity">
    <reaction evidence="30">
        <text>decanoyl-CoA + acetyl-CoA = 3-oxododecanoyl-CoA + CoA</text>
        <dbReference type="Rhea" id="RHEA:31183"/>
        <dbReference type="ChEBI" id="CHEBI:57287"/>
        <dbReference type="ChEBI" id="CHEBI:57288"/>
        <dbReference type="ChEBI" id="CHEBI:61430"/>
        <dbReference type="ChEBI" id="CHEBI:62615"/>
    </reaction>
    <physiologicalReaction direction="right-to-left" evidence="30">
        <dbReference type="Rhea" id="RHEA:31185"/>
    </physiologicalReaction>
</comment>
<dbReference type="InterPro" id="IPR036527">
    <property type="entry name" value="SCP2_sterol-bd_dom_sf"/>
</dbReference>
<evidence type="ECO:0000256" key="36">
    <source>
        <dbReference type="ARBA" id="ARBA00049542"/>
    </source>
</evidence>
<evidence type="ECO:0000256" key="12">
    <source>
        <dbReference type="ARBA" id="ARBA00023315"/>
    </source>
</evidence>
<dbReference type="InterPro" id="IPR020616">
    <property type="entry name" value="Thiolase_N"/>
</dbReference>
<dbReference type="InterPro" id="IPR020613">
    <property type="entry name" value="Thiolase_CS"/>
</dbReference>
<dbReference type="AlphaFoldDB" id="A0A182QD45"/>
<comment type="catalytic activity">
    <reaction evidence="29">
        <text>hexanoyl-CoA + acetyl-CoA = 3-oxooctanoyl-CoA + CoA</text>
        <dbReference type="Rhea" id="RHEA:31203"/>
        <dbReference type="ChEBI" id="CHEBI:57287"/>
        <dbReference type="ChEBI" id="CHEBI:57288"/>
        <dbReference type="ChEBI" id="CHEBI:62619"/>
        <dbReference type="ChEBI" id="CHEBI:62620"/>
    </reaction>
    <physiologicalReaction direction="right-to-left" evidence="29">
        <dbReference type="Rhea" id="RHEA:31205"/>
    </physiologicalReaction>
</comment>
<dbReference type="SUPFAM" id="SSF53901">
    <property type="entry name" value="Thiolase-like"/>
    <property type="match status" value="2"/>
</dbReference>
<evidence type="ECO:0000256" key="31">
    <source>
        <dbReference type="ARBA" id="ARBA00048553"/>
    </source>
</evidence>
<dbReference type="GO" id="GO:0005777">
    <property type="term" value="C:peroxisome"/>
    <property type="evidence" value="ECO:0007669"/>
    <property type="project" value="UniProtKB-SubCell"/>
</dbReference>
<comment type="catalytic activity">
    <reaction evidence="28">
        <text>tetradecanoyl-CoA + acetyl-CoA = 3-oxohexadecanoyl-CoA + CoA</text>
        <dbReference type="Rhea" id="RHEA:18161"/>
        <dbReference type="ChEBI" id="CHEBI:57287"/>
        <dbReference type="ChEBI" id="CHEBI:57288"/>
        <dbReference type="ChEBI" id="CHEBI:57349"/>
        <dbReference type="ChEBI" id="CHEBI:57385"/>
        <dbReference type="EC" id="2.3.1.155"/>
    </reaction>
    <physiologicalReaction direction="right-to-left" evidence="28">
        <dbReference type="Rhea" id="RHEA:18163"/>
    </physiologicalReaction>
</comment>
<proteinExistence type="predicted"/>
<evidence type="ECO:0000256" key="27">
    <source>
        <dbReference type="ARBA" id="ARBA00045994"/>
    </source>
</evidence>
<dbReference type="Gene3D" id="3.40.47.10">
    <property type="match status" value="1"/>
</dbReference>
<evidence type="ECO:0000256" key="25">
    <source>
        <dbReference type="ARBA" id="ARBA00033178"/>
    </source>
</evidence>
<dbReference type="Gene3D" id="3.30.1050.10">
    <property type="entry name" value="SCP2 sterol-binding domain"/>
    <property type="match status" value="1"/>
</dbReference>
<dbReference type="Pfam" id="PF02036">
    <property type="entry name" value="SCP2"/>
    <property type="match status" value="1"/>
</dbReference>
<dbReference type="PANTHER" id="PTHR42870:SF1">
    <property type="entry name" value="NON-SPECIFIC LIPID-TRANSFER PROTEIN-LIKE 2"/>
    <property type="match status" value="1"/>
</dbReference>
<comment type="catalytic activity">
    <reaction evidence="15">
        <text>propanoyl-CoA + tetradecanoyl-CoA = 3-oxo-2-methylhexadecanoyl-CoA + CoA</text>
        <dbReference type="Rhea" id="RHEA:46344"/>
        <dbReference type="ChEBI" id="CHEBI:57287"/>
        <dbReference type="ChEBI" id="CHEBI:57385"/>
        <dbReference type="ChEBI" id="CHEBI:57392"/>
        <dbReference type="ChEBI" id="CHEBI:86042"/>
    </reaction>
    <physiologicalReaction direction="right-to-left" evidence="15">
        <dbReference type="Rhea" id="RHEA:46346"/>
    </physiologicalReaction>
</comment>
<evidence type="ECO:0000313" key="41">
    <source>
        <dbReference type="Proteomes" id="UP000075886"/>
    </source>
</evidence>
<dbReference type="EMBL" id="AXCN02000871">
    <property type="status" value="NOT_ANNOTATED_CDS"/>
    <property type="molecule type" value="Genomic_DNA"/>
</dbReference>
<dbReference type="EC" id="2.3.1.176" evidence="3"/>
<keyword evidence="12" id="KW-0012">Acyltransferase</keyword>
<evidence type="ECO:0000256" key="24">
    <source>
        <dbReference type="ARBA" id="ARBA00032316"/>
    </source>
</evidence>
<evidence type="ECO:0000259" key="38">
    <source>
        <dbReference type="Pfam" id="PF02036"/>
    </source>
</evidence>
<dbReference type="PROSITE" id="PS00737">
    <property type="entry name" value="THIOLASE_2"/>
    <property type="match status" value="1"/>
</dbReference>
<evidence type="ECO:0000313" key="40">
    <source>
        <dbReference type="EnsemblMetazoa" id="AFAF007767-PA"/>
    </source>
</evidence>
<reference evidence="40" key="2">
    <citation type="submission" date="2020-05" db="UniProtKB">
        <authorList>
            <consortium name="EnsemblMetazoa"/>
        </authorList>
    </citation>
    <scope>IDENTIFICATION</scope>
    <source>
        <strain evidence="40">FAR1</strain>
    </source>
</reference>
<dbReference type="GO" id="GO:0008289">
    <property type="term" value="F:lipid binding"/>
    <property type="evidence" value="ECO:0007669"/>
    <property type="project" value="UniProtKB-KW"/>
</dbReference>
<protein>
    <recommendedName>
        <fullName evidence="4">Sterol carrier protein 2</fullName>
        <ecNumber evidence="13">2.3.1.155</ecNumber>
        <ecNumber evidence="14">2.3.1.16</ecNumber>
        <ecNumber evidence="3">2.3.1.176</ecNumber>
    </recommendedName>
    <alternativeName>
        <fullName evidence="23">Acetyl-CoA C-myristoyltransferase</fullName>
    </alternativeName>
    <alternativeName>
        <fullName evidence="20">Non-specific lipid-transfer protein</fullName>
    </alternativeName>
    <alternativeName>
        <fullName evidence="24">Propanoyl-CoA C-acyltransferase</fullName>
    </alternativeName>
    <alternativeName>
        <fullName evidence="19">SCP-2/3-oxoacyl-CoA thiolase</fullName>
    </alternativeName>
    <alternativeName>
        <fullName evidence="21">SCP-2/thiolase</fullName>
    </alternativeName>
    <alternativeName>
        <fullName evidence="22">SCP-chi</fullName>
    </alternativeName>
    <alternativeName>
        <fullName evidence="25">Sterol carrier protein X</fullName>
    </alternativeName>
</protein>
<comment type="catalytic activity">
    <reaction evidence="36">
        <text>octanoyl-CoA + acetyl-CoA = 3-oxodecanoyl-CoA + CoA</text>
        <dbReference type="Rhea" id="RHEA:31087"/>
        <dbReference type="ChEBI" id="CHEBI:57287"/>
        <dbReference type="ChEBI" id="CHEBI:57288"/>
        <dbReference type="ChEBI" id="CHEBI:57386"/>
        <dbReference type="ChEBI" id="CHEBI:62548"/>
    </reaction>
    <physiologicalReaction direction="right-to-left" evidence="36">
        <dbReference type="Rhea" id="RHEA:31089"/>
    </physiologicalReaction>
</comment>
<organism evidence="40 41">
    <name type="scientific">Anopheles farauti</name>
    <dbReference type="NCBI Taxonomy" id="69004"/>
    <lineage>
        <taxon>Eukaryota</taxon>
        <taxon>Metazoa</taxon>
        <taxon>Ecdysozoa</taxon>
        <taxon>Arthropoda</taxon>
        <taxon>Hexapoda</taxon>
        <taxon>Insecta</taxon>
        <taxon>Pterygota</taxon>
        <taxon>Neoptera</taxon>
        <taxon>Endopterygota</taxon>
        <taxon>Diptera</taxon>
        <taxon>Nematocera</taxon>
        <taxon>Culicoidea</taxon>
        <taxon>Culicidae</taxon>
        <taxon>Anophelinae</taxon>
        <taxon>Anopheles</taxon>
    </lineage>
</organism>
<comment type="function">
    <text evidence="27">Plays a crucial role in the peroxisomal oxidation of branched-chain fatty acids. Catalyzes the last step of the peroxisomal beta-oxidation of branched chain fatty acids and the side chain of the bile acid intermediates di- and trihydroxycoprostanic acids (DHCA and THCA). Also active with medium and long straight chain 3-oxoacyl-CoAs. Stimulates the microsomal conversion of 7-dehydrocholesterol to cholesterol and transfers phosphatidylcholine and 7-dehydrocholesterol between membrances, in vitro. Isoforms SCP2 and SCPx cooperate in peroxisomal oxidation of certain naturally occurring tetramethyl-branched fatty acyl-CoAs.</text>
</comment>
<keyword evidence="9" id="KW-0443">Lipid metabolism</keyword>
<dbReference type="Pfam" id="PF22691">
    <property type="entry name" value="Thiolase_C_1"/>
    <property type="match status" value="1"/>
</dbReference>
<evidence type="ECO:0000256" key="14">
    <source>
        <dbReference type="ARBA" id="ARBA00024073"/>
    </source>
</evidence>
<feature type="domain" description="Thiolase C-terminal" evidence="39">
    <location>
        <begin position="289"/>
        <end position="410"/>
    </location>
</feature>
<name>A0A182QD45_9DIPT</name>
<evidence type="ECO:0000256" key="20">
    <source>
        <dbReference type="ARBA" id="ARBA00030851"/>
    </source>
</evidence>
<evidence type="ECO:0000256" key="2">
    <source>
        <dbReference type="ARBA" id="ARBA00004496"/>
    </source>
</evidence>
<sequence>MHQSAFLIVKQSNFFANFRVCDFIKMGIPKVYVVGVGMTKFEKPGRRENFDYPQMAKEAVTKALADAGIQYTEVQQATVGYVYGDSTCGQRALYEIGFTGIPIYNVNNNCSTGSTALILAKQLVESGNNDCVLALGFEKMERGSLTSKYLDRTNPVELLVTAMAENHEITGAPISAQLFGNAGVEHMKKYGTKPEHFAKIAYKNHKHSTNNPYSQFQDEYSLEQIQKSPVVHEILTKLQCCPTSDGAACCIVASESFVKRHGLEAQAVEIIAMEMSTDVPSSFSEGSAMKIVGYDMTRNAVQKVFAKTNYKPQDVDVVELHDCFSANELITYEALGLCEPGKAAEFIDRGDNTYGGRVVVNPSGGLISKGHPLGATGLAQCSELCWQLRGQADKRQVKNAKLALQHNIGLGGAVVVGLYRLGFPYAKRPVNPSLTAAGKLKDTPDGFLVAPYMKVLEEAMQDDKDNLIEGVRGIYGFKVTNGPDGAEGYWVINAKVGKGSVKYRGTDKPDVTFIMNDIDVVDLISGKLNPQKAFFQGKVKVQGNMGLAMKLMDLQKRANSRIEELRAKL</sequence>
<evidence type="ECO:0000259" key="39">
    <source>
        <dbReference type="Pfam" id="PF22691"/>
    </source>
</evidence>
<keyword evidence="7" id="KW-0808">Transferase</keyword>
<evidence type="ECO:0000256" key="28">
    <source>
        <dbReference type="ARBA" id="ARBA00047485"/>
    </source>
</evidence>
<dbReference type="PROSITE" id="PS00098">
    <property type="entry name" value="THIOLASE_1"/>
    <property type="match status" value="1"/>
</dbReference>
<comment type="catalytic activity">
    <reaction evidence="34">
        <text>dodecanoyl-CoA + acetyl-CoA = 3-oxotetradecanoyl-CoA + CoA</text>
        <dbReference type="Rhea" id="RHEA:31091"/>
        <dbReference type="ChEBI" id="CHEBI:57287"/>
        <dbReference type="ChEBI" id="CHEBI:57288"/>
        <dbReference type="ChEBI" id="CHEBI:57375"/>
        <dbReference type="ChEBI" id="CHEBI:62543"/>
    </reaction>
    <physiologicalReaction direction="right-to-left" evidence="34">
        <dbReference type="Rhea" id="RHEA:31093"/>
    </physiologicalReaction>
</comment>
<evidence type="ECO:0000256" key="35">
    <source>
        <dbReference type="ARBA" id="ARBA00049306"/>
    </source>
</evidence>
<dbReference type="EnsemblMetazoa" id="AFAF007767-RA">
    <property type="protein sequence ID" value="AFAF007767-PA"/>
    <property type="gene ID" value="AFAF007767"/>
</dbReference>
<dbReference type="GO" id="GO:0005739">
    <property type="term" value="C:mitochondrion"/>
    <property type="evidence" value="ECO:0007669"/>
    <property type="project" value="UniProtKB-SubCell"/>
</dbReference>
<evidence type="ECO:0000256" key="15">
    <source>
        <dbReference type="ARBA" id="ARBA00024471"/>
    </source>
</evidence>
<evidence type="ECO:0000256" key="29">
    <source>
        <dbReference type="ARBA" id="ARBA00048001"/>
    </source>
</evidence>
<evidence type="ECO:0000256" key="6">
    <source>
        <dbReference type="ARBA" id="ARBA00022490"/>
    </source>
</evidence>
<keyword evidence="10" id="KW-0446">Lipid-binding</keyword>
<dbReference type="EC" id="2.3.1.155" evidence="13"/>
<comment type="catalytic activity">
    <reaction evidence="35">
        <text>3-oxohexadecanedioyl-CoA + CoA = tetradecanedioyl-CoA + acetyl-CoA</text>
        <dbReference type="Rhea" id="RHEA:40343"/>
        <dbReference type="ChEBI" id="CHEBI:57287"/>
        <dbReference type="ChEBI" id="CHEBI:57288"/>
        <dbReference type="ChEBI" id="CHEBI:77081"/>
        <dbReference type="ChEBI" id="CHEBI:77084"/>
    </reaction>
    <physiologicalReaction direction="left-to-right" evidence="35">
        <dbReference type="Rhea" id="RHEA:40344"/>
    </physiologicalReaction>
</comment>
<dbReference type="GO" id="GO:0006869">
    <property type="term" value="P:lipid transport"/>
    <property type="evidence" value="ECO:0007669"/>
    <property type="project" value="UniProtKB-KW"/>
</dbReference>
<evidence type="ECO:0000256" key="10">
    <source>
        <dbReference type="ARBA" id="ARBA00023121"/>
    </source>
</evidence>
<dbReference type="InterPro" id="IPR020615">
    <property type="entry name" value="Thiolase_acyl_enz_int_AS"/>
</dbReference>
<comment type="catalytic activity">
    <reaction evidence="16">
        <text>choloyl-CoA + propanoyl-CoA = 3alpha,7alpha,12alpha-trihydroxy-24-oxo-5beta-cholestan-26-oyl-CoA + CoA</text>
        <dbReference type="Rhea" id="RHEA:16865"/>
        <dbReference type="ChEBI" id="CHEBI:57287"/>
        <dbReference type="ChEBI" id="CHEBI:57373"/>
        <dbReference type="ChEBI" id="CHEBI:57392"/>
        <dbReference type="ChEBI" id="CHEBI:58507"/>
        <dbReference type="EC" id="2.3.1.176"/>
    </reaction>
    <physiologicalReaction direction="right-to-left" evidence="16">
        <dbReference type="Rhea" id="RHEA:16867"/>
    </physiologicalReaction>
</comment>
<comment type="catalytic activity">
    <reaction evidence="18">
        <text>7-dehydrocholesterol(in) = 7-dehydrocholesterol(out)</text>
        <dbReference type="Rhea" id="RHEA:62960"/>
        <dbReference type="ChEBI" id="CHEBI:17759"/>
    </reaction>
</comment>
<dbReference type="CDD" id="cd00829">
    <property type="entry name" value="SCP-x_thiolase"/>
    <property type="match status" value="1"/>
</dbReference>
<evidence type="ECO:0000256" key="34">
    <source>
        <dbReference type="ARBA" id="ARBA00049270"/>
    </source>
</evidence>
<keyword evidence="41" id="KW-1185">Reference proteome</keyword>
<evidence type="ECO:0000256" key="21">
    <source>
        <dbReference type="ARBA" id="ARBA00031275"/>
    </source>
</evidence>
<comment type="catalytic activity">
    <reaction evidence="17">
        <text>3-oxo-(9Z-octadecenoyl)-CoA + CoA = (7Z)-hexadecenoyl-CoA + acetyl-CoA</text>
        <dbReference type="Rhea" id="RHEA:47400"/>
        <dbReference type="ChEBI" id="CHEBI:57287"/>
        <dbReference type="ChEBI" id="CHEBI:57288"/>
        <dbReference type="ChEBI" id="CHEBI:87695"/>
        <dbReference type="ChEBI" id="CHEBI:87698"/>
    </reaction>
    <physiologicalReaction direction="left-to-right" evidence="17">
        <dbReference type="Rhea" id="RHEA:47401"/>
    </physiologicalReaction>
</comment>
<dbReference type="Pfam" id="PF00108">
    <property type="entry name" value="Thiolase_N"/>
    <property type="match status" value="1"/>
</dbReference>
<keyword evidence="8" id="KW-0445">Lipid transport</keyword>
<evidence type="ECO:0000256" key="3">
    <source>
        <dbReference type="ARBA" id="ARBA00012352"/>
    </source>
</evidence>
<evidence type="ECO:0000256" key="13">
    <source>
        <dbReference type="ARBA" id="ARBA00024058"/>
    </source>
</evidence>
<evidence type="ECO:0000256" key="9">
    <source>
        <dbReference type="ARBA" id="ARBA00023098"/>
    </source>
</evidence>
<feature type="domain" description="Thiolase N-terminal" evidence="37">
    <location>
        <begin position="31"/>
        <end position="256"/>
    </location>
</feature>
<dbReference type="GO" id="GO:0006629">
    <property type="term" value="P:lipid metabolic process"/>
    <property type="evidence" value="ECO:0007669"/>
    <property type="project" value="UniProtKB-KW"/>
</dbReference>
<evidence type="ECO:0000256" key="7">
    <source>
        <dbReference type="ARBA" id="ARBA00022679"/>
    </source>
</evidence>
<dbReference type="GO" id="GO:0003988">
    <property type="term" value="F:acetyl-CoA C-acyltransferase activity"/>
    <property type="evidence" value="ECO:0007669"/>
    <property type="project" value="UniProtKB-EC"/>
</dbReference>
<evidence type="ECO:0000256" key="19">
    <source>
        <dbReference type="ARBA" id="ARBA00030531"/>
    </source>
</evidence>
<comment type="subcellular location">
    <subcellularLocation>
        <location evidence="2">Cytoplasm</location>
    </subcellularLocation>
    <subcellularLocation>
        <location evidence="1">Peroxisome</location>
    </subcellularLocation>
</comment>
<evidence type="ECO:0000256" key="1">
    <source>
        <dbReference type="ARBA" id="ARBA00004275"/>
    </source>
</evidence>
<dbReference type="GO" id="GO:0050633">
    <property type="term" value="F:acetyl-CoA C-myristoyltransferase activity"/>
    <property type="evidence" value="ECO:0007669"/>
    <property type="project" value="UniProtKB-EC"/>
</dbReference>
<evidence type="ECO:0000259" key="37">
    <source>
        <dbReference type="Pfam" id="PF00108"/>
    </source>
</evidence>
<evidence type="ECO:0000256" key="32">
    <source>
        <dbReference type="ARBA" id="ARBA00049178"/>
    </source>
</evidence>
<comment type="catalytic activity">
    <reaction evidence="31">
        <text>butanoyl-CoA + acetyl-CoA = 3-oxohexanoyl-CoA + CoA</text>
        <dbReference type="Rhea" id="RHEA:31111"/>
        <dbReference type="ChEBI" id="CHEBI:57287"/>
        <dbReference type="ChEBI" id="CHEBI:57288"/>
        <dbReference type="ChEBI" id="CHEBI:57371"/>
        <dbReference type="ChEBI" id="CHEBI:62418"/>
    </reaction>
    <physiologicalReaction direction="right-to-left" evidence="31">
        <dbReference type="Rhea" id="RHEA:31113"/>
    </physiologicalReaction>
</comment>
<dbReference type="Proteomes" id="UP000075886">
    <property type="component" value="Unassembled WGS sequence"/>
</dbReference>
<dbReference type="SUPFAM" id="SSF55718">
    <property type="entry name" value="SCP-like"/>
    <property type="match status" value="1"/>
</dbReference>
<evidence type="ECO:0000256" key="18">
    <source>
        <dbReference type="ARBA" id="ARBA00029287"/>
    </source>
</evidence>
<dbReference type="InterPro" id="IPR055140">
    <property type="entry name" value="Thiolase_C_2"/>
</dbReference>
<evidence type="ECO:0000256" key="5">
    <source>
        <dbReference type="ARBA" id="ARBA00022448"/>
    </source>
</evidence>
<evidence type="ECO:0000256" key="22">
    <source>
        <dbReference type="ARBA" id="ARBA00031346"/>
    </source>
</evidence>
<dbReference type="EC" id="2.3.1.16" evidence="14"/>
<evidence type="ECO:0000256" key="33">
    <source>
        <dbReference type="ARBA" id="ARBA00049268"/>
    </source>
</evidence>
<evidence type="ECO:0000256" key="26">
    <source>
        <dbReference type="ARBA" id="ARBA00045738"/>
    </source>
</evidence>
<keyword evidence="11" id="KW-0576">Peroxisome</keyword>
<comment type="catalytic activity">
    <reaction evidence="32">
        <text>an acyl-CoA + acetyl-CoA = a 3-oxoacyl-CoA + CoA</text>
        <dbReference type="Rhea" id="RHEA:21564"/>
        <dbReference type="ChEBI" id="CHEBI:57287"/>
        <dbReference type="ChEBI" id="CHEBI:57288"/>
        <dbReference type="ChEBI" id="CHEBI:58342"/>
        <dbReference type="ChEBI" id="CHEBI:90726"/>
        <dbReference type="EC" id="2.3.1.16"/>
    </reaction>
    <physiologicalReaction direction="right-to-left" evidence="32">
        <dbReference type="Rhea" id="RHEA:21566"/>
    </physiologicalReaction>
</comment>
<evidence type="ECO:0000256" key="16">
    <source>
        <dbReference type="ARBA" id="ARBA00024509"/>
    </source>
</evidence>
<dbReference type="VEuPathDB" id="VectorBase:AFAF007767"/>
<dbReference type="NCBIfam" id="NF006102">
    <property type="entry name" value="PRK08256.1"/>
    <property type="match status" value="1"/>
</dbReference>
<evidence type="ECO:0000256" key="4">
    <source>
        <dbReference type="ARBA" id="ARBA00014545"/>
    </source>
</evidence>
<dbReference type="STRING" id="69004.A0A182QD45"/>
<dbReference type="PANTHER" id="PTHR42870">
    <property type="entry name" value="ACETYL-COA C-ACETYLTRANSFERASE"/>
    <property type="match status" value="1"/>
</dbReference>
<comment type="function">
    <text evidence="26">Mediates the transfer of all common phospholipids, cholesterol and gangliosides from the endoplasmic reticulum to the plasma membrane. May play a role in regulating steroidogenesis. Stimulates the microsomal conversion of 7-dehydrocholesterol to cholesterol. Also binds fatty acids and fatty acyl Coenzyme A (CoA) such as phytanoyl-CoA. Involved in the regulation phospholipid synthesis in endoplasmic reticulum enhancing the incorporation of exogenous fatty acid into glycerides. Seems to stimulate the rate-limiting step in phosphatidic acid formation mediated by GPAT3. Isoforms SCP2 and SCPx cooperate in peroxisomal oxidation of certain naturally occurring tetramethyl-branched fatty acyl-CoAs.</text>
</comment>
<dbReference type="InterPro" id="IPR016039">
    <property type="entry name" value="Thiolase-like"/>
</dbReference>
<evidence type="ECO:0000256" key="30">
    <source>
        <dbReference type="ARBA" id="ARBA00048004"/>
    </source>
</evidence>